<sequence>MADVNGVNALQSQVDSLDDSFVAAAEMAAGFGAELQRVRAALEETGKDAQTLERGLSRGLRRALDGVLFNGASAGEALRGVVGTAGRVAYSAAARPITDQFGGLIAQSLGSLVQSVTPFAKGGIVNAPTYFPMRGGAGLMGEAGPEAIVPLSRGPDGRLGIRSAGAAQPVQVVMNISTPDADGFRRSQSQIAAQMSRAIARGQRNR</sequence>
<evidence type="ECO:0000313" key="2">
    <source>
        <dbReference type="Proteomes" id="UP000477911"/>
    </source>
</evidence>
<dbReference type="AlphaFoldDB" id="A0A6L7GA71"/>
<name>A0A6L7GA71_9RHOB</name>
<reference evidence="1 2" key="1">
    <citation type="submission" date="2019-12" db="EMBL/GenBank/DDBJ databases">
        <authorList>
            <person name="Li M."/>
        </authorList>
    </citation>
    <scope>NUCLEOTIDE SEQUENCE [LARGE SCALE GENOMIC DNA]</scope>
    <source>
        <strain evidence="1 2">GBMRC 2024</strain>
    </source>
</reference>
<organism evidence="1 2">
    <name type="scientific">Pseudooceanicola albus</name>
    <dbReference type="NCBI Taxonomy" id="2692189"/>
    <lineage>
        <taxon>Bacteria</taxon>
        <taxon>Pseudomonadati</taxon>
        <taxon>Pseudomonadota</taxon>
        <taxon>Alphaproteobacteria</taxon>
        <taxon>Rhodobacterales</taxon>
        <taxon>Paracoccaceae</taxon>
        <taxon>Pseudooceanicola</taxon>
    </lineage>
</organism>
<gene>
    <name evidence="1" type="ORF">GR170_23730</name>
</gene>
<keyword evidence="2" id="KW-1185">Reference proteome</keyword>
<proteinExistence type="predicted"/>
<dbReference type="RefSeq" id="WP_160896968.1">
    <property type="nucleotide sequence ID" value="NZ_WUMU01000036.1"/>
</dbReference>
<comment type="caution">
    <text evidence="1">The sequence shown here is derived from an EMBL/GenBank/DDBJ whole genome shotgun (WGS) entry which is preliminary data.</text>
</comment>
<protein>
    <submittedName>
        <fullName evidence="1">Phage tail tape measure protein</fullName>
    </submittedName>
</protein>
<evidence type="ECO:0000313" key="1">
    <source>
        <dbReference type="EMBL" id="MXN20849.1"/>
    </source>
</evidence>
<accession>A0A6L7GA71</accession>
<dbReference type="Proteomes" id="UP000477911">
    <property type="component" value="Unassembled WGS sequence"/>
</dbReference>
<dbReference type="EMBL" id="WUMU01000036">
    <property type="protein sequence ID" value="MXN20849.1"/>
    <property type="molecule type" value="Genomic_DNA"/>
</dbReference>